<feature type="domain" description="Ecp2 effector protein-like" evidence="2">
    <location>
        <begin position="91"/>
        <end position="185"/>
    </location>
</feature>
<evidence type="ECO:0000256" key="1">
    <source>
        <dbReference type="SAM" id="SignalP"/>
    </source>
</evidence>
<keyword evidence="1" id="KW-0732">Signal</keyword>
<protein>
    <recommendedName>
        <fullName evidence="2">Ecp2 effector protein-like domain-containing protein</fullName>
    </recommendedName>
</protein>
<dbReference type="InterPro" id="IPR029226">
    <property type="entry name" value="Ecp2-like"/>
</dbReference>
<reference evidence="3" key="2">
    <citation type="submission" date="2023-06" db="EMBL/GenBank/DDBJ databases">
        <authorList>
            <consortium name="Lawrence Berkeley National Laboratory"/>
            <person name="Haridas S."/>
            <person name="Hensen N."/>
            <person name="Bonometti L."/>
            <person name="Westerberg I."/>
            <person name="Brannstrom I.O."/>
            <person name="Guillou S."/>
            <person name="Cros-Aarteil S."/>
            <person name="Calhoun S."/>
            <person name="Kuo A."/>
            <person name="Mondo S."/>
            <person name="Pangilinan J."/>
            <person name="Riley R."/>
            <person name="LaButti K."/>
            <person name="Andreopoulos B."/>
            <person name="Lipzen A."/>
            <person name="Chen C."/>
            <person name="Yanf M."/>
            <person name="Daum C."/>
            <person name="Ng V."/>
            <person name="Clum A."/>
            <person name="Steindorff A."/>
            <person name="Ohm R."/>
            <person name="Martin F."/>
            <person name="Silar P."/>
            <person name="Natvig D."/>
            <person name="Lalanne C."/>
            <person name="Gautier V."/>
            <person name="Ament-velasquez S.L."/>
            <person name="Kruys A."/>
            <person name="Hutchinson M.I."/>
            <person name="Powell A.J."/>
            <person name="Barry K."/>
            <person name="Miller A.N."/>
            <person name="Grigoriev I.V."/>
            <person name="Debuchy R."/>
            <person name="Gladieux P."/>
            <person name="Thoren M.H."/>
            <person name="Johannesson H."/>
        </authorList>
    </citation>
    <scope>NUCLEOTIDE SEQUENCE</scope>
    <source>
        <strain evidence="3">CBS 232.78</strain>
    </source>
</reference>
<dbReference type="Pfam" id="PF14856">
    <property type="entry name" value="Hce2"/>
    <property type="match status" value="1"/>
</dbReference>
<dbReference type="EMBL" id="JAULSW010000003">
    <property type="protein sequence ID" value="KAK3387785.1"/>
    <property type="molecule type" value="Genomic_DNA"/>
</dbReference>
<sequence>MAVFPLRAIAQYALIGLATAAVINRDVTTPSTFDGLVPREFKLPDGNKATVYENPNLVYSREPSPSPADSSSDLNKRLTYITTPLTGWSFCWDESSATKTFGPTTPLAADCYAISAAFPEGTTGHWSITLADFETSPTGFVTLAASGTCVFKVALSPWTSHDITNAAFGNGDLRYYINNNARDAVAGRIQATDYTSFFKSNPLVAL</sequence>
<dbReference type="AlphaFoldDB" id="A0AAE0NUB8"/>
<evidence type="ECO:0000259" key="2">
    <source>
        <dbReference type="Pfam" id="PF14856"/>
    </source>
</evidence>
<organism evidence="3 4">
    <name type="scientific">Podospora didyma</name>
    <dbReference type="NCBI Taxonomy" id="330526"/>
    <lineage>
        <taxon>Eukaryota</taxon>
        <taxon>Fungi</taxon>
        <taxon>Dikarya</taxon>
        <taxon>Ascomycota</taxon>
        <taxon>Pezizomycotina</taxon>
        <taxon>Sordariomycetes</taxon>
        <taxon>Sordariomycetidae</taxon>
        <taxon>Sordariales</taxon>
        <taxon>Podosporaceae</taxon>
        <taxon>Podospora</taxon>
    </lineage>
</organism>
<proteinExistence type="predicted"/>
<dbReference type="Proteomes" id="UP001285441">
    <property type="component" value="Unassembled WGS sequence"/>
</dbReference>
<evidence type="ECO:0000313" key="3">
    <source>
        <dbReference type="EMBL" id="KAK3387785.1"/>
    </source>
</evidence>
<feature type="signal peptide" evidence="1">
    <location>
        <begin position="1"/>
        <end position="20"/>
    </location>
</feature>
<gene>
    <name evidence="3" type="ORF">B0H63DRAFT_470910</name>
</gene>
<reference evidence="3" key="1">
    <citation type="journal article" date="2023" name="Mol. Phylogenet. Evol.">
        <title>Genome-scale phylogeny and comparative genomics of the fungal order Sordariales.</title>
        <authorList>
            <person name="Hensen N."/>
            <person name="Bonometti L."/>
            <person name="Westerberg I."/>
            <person name="Brannstrom I.O."/>
            <person name="Guillou S."/>
            <person name="Cros-Aarteil S."/>
            <person name="Calhoun S."/>
            <person name="Haridas S."/>
            <person name="Kuo A."/>
            <person name="Mondo S."/>
            <person name="Pangilinan J."/>
            <person name="Riley R."/>
            <person name="LaButti K."/>
            <person name="Andreopoulos B."/>
            <person name="Lipzen A."/>
            <person name="Chen C."/>
            <person name="Yan M."/>
            <person name="Daum C."/>
            <person name="Ng V."/>
            <person name="Clum A."/>
            <person name="Steindorff A."/>
            <person name="Ohm R.A."/>
            <person name="Martin F."/>
            <person name="Silar P."/>
            <person name="Natvig D.O."/>
            <person name="Lalanne C."/>
            <person name="Gautier V."/>
            <person name="Ament-Velasquez S.L."/>
            <person name="Kruys A."/>
            <person name="Hutchinson M.I."/>
            <person name="Powell A.J."/>
            <person name="Barry K."/>
            <person name="Miller A.N."/>
            <person name="Grigoriev I.V."/>
            <person name="Debuchy R."/>
            <person name="Gladieux P."/>
            <person name="Hiltunen Thoren M."/>
            <person name="Johannesson H."/>
        </authorList>
    </citation>
    <scope>NUCLEOTIDE SEQUENCE</scope>
    <source>
        <strain evidence="3">CBS 232.78</strain>
    </source>
</reference>
<feature type="chain" id="PRO_5041902595" description="Ecp2 effector protein-like domain-containing protein" evidence="1">
    <location>
        <begin position="21"/>
        <end position="206"/>
    </location>
</feature>
<keyword evidence="4" id="KW-1185">Reference proteome</keyword>
<accession>A0AAE0NUB8</accession>
<evidence type="ECO:0000313" key="4">
    <source>
        <dbReference type="Proteomes" id="UP001285441"/>
    </source>
</evidence>
<name>A0AAE0NUB8_9PEZI</name>
<comment type="caution">
    <text evidence="3">The sequence shown here is derived from an EMBL/GenBank/DDBJ whole genome shotgun (WGS) entry which is preliminary data.</text>
</comment>